<comment type="caution">
    <text evidence="1">The sequence shown here is derived from an EMBL/GenBank/DDBJ whole genome shotgun (WGS) entry which is preliminary data.</text>
</comment>
<proteinExistence type="predicted"/>
<reference evidence="1 2" key="1">
    <citation type="submission" date="2019-09" db="EMBL/GenBank/DDBJ databases">
        <title>Genome Sequences of Streptomyces kaniharaensis ATCC 21070.</title>
        <authorList>
            <person name="Zhu W."/>
            <person name="De Crecy-Lagard V."/>
            <person name="Richards N.G."/>
        </authorList>
    </citation>
    <scope>NUCLEOTIDE SEQUENCE [LARGE SCALE GENOMIC DNA]</scope>
    <source>
        <strain evidence="1 2">SF-557</strain>
    </source>
</reference>
<organism evidence="1 2">
    <name type="scientific">Streptomyces kaniharaensis</name>
    <dbReference type="NCBI Taxonomy" id="212423"/>
    <lineage>
        <taxon>Bacteria</taxon>
        <taxon>Bacillati</taxon>
        <taxon>Actinomycetota</taxon>
        <taxon>Actinomycetes</taxon>
        <taxon>Kitasatosporales</taxon>
        <taxon>Streptomycetaceae</taxon>
        <taxon>Streptomyces</taxon>
    </lineage>
</organism>
<sequence>MRRAIRFPEVVEAHRMRIYETFTVHFERAAREVAQLDGNASLASVYVSRSAWDRWMAGDIKGLPRQATCRVLEHLFGEPAEQLFGPLEPEAVHQVGAGPATVVDSVGSPHLAAMESFRLADRQLGGGHVYRSVVHYLNTAVAPTLFGSAGSSEDGEVAFGAAVVLTEMAAWMAHDAGRDDLASGHFDRALRLSQSLTDGTAGANVLAGMSHLALQTGRVDVAADLARSGLARLASGPRVPTLEARLHAMEARAFAQFHAEREAQRALDAARESLVLARTAPASRWVAPFDEAALASEGASVLLDLGALKAAAREAERALALRDASRVRSRAFGQVTLARVLLAQGQLDAACSVGMELLNACQSVTSLRLSSQLALLQNDFDRHHQVSEVRELLSRMTTTAQHRRLLLGSLALPEGPQ</sequence>
<evidence type="ECO:0000313" key="2">
    <source>
        <dbReference type="Proteomes" id="UP000450000"/>
    </source>
</evidence>
<dbReference type="EMBL" id="WBOF01000004">
    <property type="protein sequence ID" value="MQS17332.1"/>
    <property type="molecule type" value="Genomic_DNA"/>
</dbReference>
<gene>
    <name evidence="1" type="ORF">F7Q99_35420</name>
</gene>
<name>A0A6N7L0F4_9ACTN</name>
<evidence type="ECO:0008006" key="3">
    <source>
        <dbReference type="Google" id="ProtNLM"/>
    </source>
</evidence>
<dbReference type="Gene3D" id="1.25.40.10">
    <property type="entry name" value="Tetratricopeptide repeat domain"/>
    <property type="match status" value="1"/>
</dbReference>
<protein>
    <recommendedName>
        <fullName evidence="3">Transcriptional regulator</fullName>
    </recommendedName>
</protein>
<keyword evidence="2" id="KW-1185">Reference proteome</keyword>
<evidence type="ECO:0000313" key="1">
    <source>
        <dbReference type="EMBL" id="MQS17332.1"/>
    </source>
</evidence>
<accession>A0A6N7L0F4</accession>
<dbReference type="OrthoDB" id="3698213at2"/>
<dbReference type="RefSeq" id="WP_153470018.1">
    <property type="nucleotide sequence ID" value="NZ_WBOF01000004.1"/>
</dbReference>
<dbReference type="AlphaFoldDB" id="A0A6N7L0F4"/>
<dbReference type="Proteomes" id="UP000450000">
    <property type="component" value="Unassembled WGS sequence"/>
</dbReference>
<dbReference type="InterPro" id="IPR011990">
    <property type="entry name" value="TPR-like_helical_dom_sf"/>
</dbReference>